<dbReference type="InterPro" id="IPR003582">
    <property type="entry name" value="ShKT_dom"/>
</dbReference>
<evidence type="ECO:0000259" key="3">
    <source>
        <dbReference type="PROSITE" id="PS51670"/>
    </source>
</evidence>
<accession>A0A7G7WZ36</accession>
<proteinExistence type="evidence at transcript level"/>
<evidence type="ECO:0000256" key="1">
    <source>
        <dbReference type="PROSITE-ProRule" id="PRU01005"/>
    </source>
</evidence>
<dbReference type="SMART" id="SM00254">
    <property type="entry name" value="ShKT"/>
    <property type="match status" value="1"/>
</dbReference>
<dbReference type="EMBL" id="MT747591">
    <property type="protein sequence ID" value="QNH72525.1"/>
    <property type="molecule type" value="mRNA"/>
</dbReference>
<reference evidence="4" key="2">
    <citation type="submission" date="2020-07" db="EMBL/GenBank/DDBJ databases">
        <authorList>
            <person name="Klompen A.L."/>
            <person name="Macrander J."/>
            <person name="Reitzel A.M."/>
            <person name="Stampar S.N."/>
        </authorList>
    </citation>
    <scope>NUCLEOTIDE SEQUENCE</scope>
</reference>
<comment type="caution">
    <text evidence="1">Lacks conserved residue(s) required for the propagation of feature annotation.</text>
</comment>
<dbReference type="Gene3D" id="1.10.10.1870">
    <property type="entry name" value="ShTK domain-like"/>
    <property type="match status" value="1"/>
</dbReference>
<feature type="domain" description="ShKT" evidence="3">
    <location>
        <begin position="76"/>
        <end position="110"/>
    </location>
</feature>
<name>A0A7G7WZ36_9CNID</name>
<dbReference type="Pfam" id="PF01549">
    <property type="entry name" value="ShK"/>
    <property type="match status" value="2"/>
</dbReference>
<evidence type="ECO:0000313" key="4">
    <source>
        <dbReference type="EMBL" id="QNH72525.1"/>
    </source>
</evidence>
<evidence type="ECO:0000256" key="2">
    <source>
        <dbReference type="SAM" id="SignalP"/>
    </source>
</evidence>
<keyword evidence="1" id="KW-1015">Disulfide bond</keyword>
<dbReference type="PROSITE" id="PS51670">
    <property type="entry name" value="SHKT"/>
    <property type="match status" value="1"/>
</dbReference>
<dbReference type="AlphaFoldDB" id="A0A7G7WZ36"/>
<sequence length="233" mass="26776">MKLDTALQGLLLLMTVLASADEFSDFLSVLNNQQEDTSRVSRAYRGKGRSKKVTLPPPFSKIMTGQDLIEEEKYECKDDLPHCELWKDLCNDVHDREFVRPICKKTCNVCVEKPPPAPIACQISEHGCCWDGFSVAQGPNQEGCPECLEDQYSILCLRFRDYCLKTGRNREWVRNKCPSTCINTWRTYAEKTRPKEDLKENLVYNAWRICYSGESTSKRDELSKLLDGLSKMK</sequence>
<keyword evidence="2" id="KW-0732">Signal</keyword>
<feature type="signal peptide" evidence="2">
    <location>
        <begin position="1"/>
        <end position="20"/>
    </location>
</feature>
<protein>
    <submittedName>
        <fullName evidence="4">Toxin candidate TRINITY_DN16965_c0_g1_i1</fullName>
    </submittedName>
</protein>
<feature type="chain" id="PRO_5029003566" evidence="2">
    <location>
        <begin position="21"/>
        <end position="233"/>
    </location>
</feature>
<reference evidence="4" key="1">
    <citation type="journal article" date="2020" name="Mar. Drugs">
        <title>Transcriptomic Analysis of Four Cerianthid (Cnidaria, Ceriantharia) Venoms.</title>
        <authorList>
            <person name="Klompen A.M.L."/>
            <person name="Macrander J."/>
            <person name="Reitzel A.M."/>
            <person name="Stampar S.N."/>
        </authorList>
    </citation>
    <scope>NUCLEOTIDE SEQUENCE</scope>
</reference>
<feature type="disulfide bond" evidence="1">
    <location>
        <begin position="76"/>
        <end position="110"/>
    </location>
</feature>
<organism evidence="4">
    <name type="scientific">Isarachnanthus nocturnus</name>
    <dbReference type="NCBI Taxonomy" id="1240238"/>
    <lineage>
        <taxon>Eukaryota</taxon>
        <taxon>Metazoa</taxon>
        <taxon>Cnidaria</taxon>
        <taxon>Anthozoa</taxon>
        <taxon>Ceriantharia</taxon>
        <taxon>Penicillaria (in: tube anenomes)</taxon>
        <taxon>Arachnactidae</taxon>
        <taxon>Isarachnanthus</taxon>
    </lineage>
</organism>